<accession>A0ABS3HAN4</accession>
<dbReference type="Pfam" id="PF08240">
    <property type="entry name" value="ADH_N"/>
    <property type="match status" value="1"/>
</dbReference>
<dbReference type="Pfam" id="PF00107">
    <property type="entry name" value="ADH_zinc_N"/>
    <property type="match status" value="1"/>
</dbReference>
<dbReference type="Gene3D" id="3.90.180.10">
    <property type="entry name" value="Medium-chain alcohol dehydrogenases, catalytic domain"/>
    <property type="match status" value="1"/>
</dbReference>
<dbReference type="PANTHER" id="PTHR48106:SF2">
    <property type="entry name" value="ZN2+-BINDING DEHYDROGENASE"/>
    <property type="match status" value="1"/>
</dbReference>
<dbReference type="SUPFAM" id="SSF51735">
    <property type="entry name" value="NAD(P)-binding Rossmann-fold domains"/>
    <property type="match status" value="1"/>
</dbReference>
<organism evidence="4 5">
    <name type="scientific">Candidatus Enterococcus myersii</name>
    <dbReference type="NCBI Taxonomy" id="2815322"/>
    <lineage>
        <taxon>Bacteria</taxon>
        <taxon>Bacillati</taxon>
        <taxon>Bacillota</taxon>
        <taxon>Bacilli</taxon>
        <taxon>Lactobacillales</taxon>
        <taxon>Enterococcaceae</taxon>
        <taxon>Enterococcus</taxon>
    </lineage>
</organism>
<feature type="domain" description="Enoyl reductase (ER)" evidence="3">
    <location>
        <begin position="2"/>
        <end position="307"/>
    </location>
</feature>
<dbReference type="SMART" id="SM00829">
    <property type="entry name" value="PKS_ER"/>
    <property type="match status" value="1"/>
</dbReference>
<gene>
    <name evidence="4" type="ORF">JZO76_13550</name>
</gene>
<dbReference type="CDD" id="cd05282">
    <property type="entry name" value="ETR_like"/>
    <property type="match status" value="1"/>
</dbReference>
<evidence type="ECO:0000313" key="4">
    <source>
        <dbReference type="EMBL" id="MBO0450536.1"/>
    </source>
</evidence>
<dbReference type="Gene3D" id="3.40.50.720">
    <property type="entry name" value="NAD(P)-binding Rossmann-like Domain"/>
    <property type="match status" value="1"/>
</dbReference>
<dbReference type="PANTHER" id="PTHR48106">
    <property type="entry name" value="QUINONE OXIDOREDUCTASE PIG3-RELATED"/>
    <property type="match status" value="1"/>
</dbReference>
<keyword evidence="1" id="KW-0521">NADP</keyword>
<evidence type="ECO:0000256" key="1">
    <source>
        <dbReference type="ARBA" id="ARBA00022857"/>
    </source>
</evidence>
<protein>
    <submittedName>
        <fullName evidence="4">Zinc-dependent alcohol dehydrogenase family protein</fullName>
    </submittedName>
</protein>
<dbReference type="Proteomes" id="UP000664256">
    <property type="component" value="Unassembled WGS sequence"/>
</dbReference>
<name>A0ABS3HAN4_9ENTE</name>
<keyword evidence="2" id="KW-0560">Oxidoreductase</keyword>
<dbReference type="InterPro" id="IPR011032">
    <property type="entry name" value="GroES-like_sf"/>
</dbReference>
<evidence type="ECO:0000313" key="5">
    <source>
        <dbReference type="Proteomes" id="UP000664256"/>
    </source>
</evidence>
<evidence type="ECO:0000259" key="3">
    <source>
        <dbReference type="SMART" id="SM00829"/>
    </source>
</evidence>
<dbReference type="EMBL" id="JAFLVT010000020">
    <property type="protein sequence ID" value="MBO0450536.1"/>
    <property type="molecule type" value="Genomic_DNA"/>
</dbReference>
<dbReference type="InterPro" id="IPR020843">
    <property type="entry name" value="ER"/>
</dbReference>
<comment type="caution">
    <text evidence="4">The sequence shown here is derived from an EMBL/GenBank/DDBJ whole genome shotgun (WGS) entry which is preliminary data.</text>
</comment>
<dbReference type="SUPFAM" id="SSF50129">
    <property type="entry name" value="GroES-like"/>
    <property type="match status" value="1"/>
</dbReference>
<dbReference type="InterPro" id="IPR013149">
    <property type="entry name" value="ADH-like_C"/>
</dbReference>
<sequence length="315" mass="35407">MKDKQLTSLNEGEILVEMLYAPINPSDLIPITGAYAHRTPLPSLIGYEGVGLVRRVHNESDKHLLNKRVLPLRGEGTWQKFVVTQADYAVMVPEEIDSITASQAYINPVTAWVLCVEEFKLKKDDFLIINAANSSIGKSFIQLAKILGFKLIGVVRNEKARKELEKLGLFFVVNSAKEDIKDTVTKITNKKGVQAAVDSIGGQQGNILAECVTAGGKFRTIGLLSGEQVDWQFLTTQLDISVEIFHLRHWLDRITNAKWQQTFTEIFYYLKSGLWHLPRPSAFYSLIQFKQAIADFEQSGKNGKVLFDFCDNIKA</sequence>
<evidence type="ECO:0000256" key="2">
    <source>
        <dbReference type="ARBA" id="ARBA00023002"/>
    </source>
</evidence>
<keyword evidence="5" id="KW-1185">Reference proteome</keyword>
<reference evidence="4 5" key="1">
    <citation type="submission" date="2021-03" db="EMBL/GenBank/DDBJ databases">
        <title>Enterococcal diversity collection.</title>
        <authorList>
            <person name="Gilmore M.S."/>
            <person name="Schwartzman J."/>
            <person name="Van Tyne D."/>
            <person name="Martin M."/>
            <person name="Earl A.M."/>
            <person name="Manson A.L."/>
            <person name="Straub T."/>
            <person name="Salamzade R."/>
            <person name="Saavedra J."/>
            <person name="Lebreton F."/>
            <person name="Prichula J."/>
            <person name="Schaufler K."/>
            <person name="Gaca A."/>
            <person name="Sgardioli B."/>
            <person name="Wagenaar J."/>
            <person name="Strong T."/>
        </authorList>
    </citation>
    <scope>NUCLEOTIDE SEQUENCE [LARGE SCALE GENOMIC DNA]</scope>
    <source>
        <strain evidence="4 5">MJM12</strain>
    </source>
</reference>
<dbReference type="InterPro" id="IPR036291">
    <property type="entry name" value="NAD(P)-bd_dom_sf"/>
</dbReference>
<dbReference type="InterPro" id="IPR013154">
    <property type="entry name" value="ADH-like_N"/>
</dbReference>
<proteinExistence type="predicted"/>